<keyword evidence="11" id="KW-0464">Manganese</keyword>
<comment type="domain">
    <text evidence="13">Has 2 endonuclease domains. The discontinuous RuvC-like domain cleaves the target DNA noncomplementary to crRNA while the HNH nuclease domain cleaves the target DNA complementary to crRNA.</text>
</comment>
<dbReference type="InterPro" id="IPR033114">
    <property type="entry name" value="HNH_CAS9"/>
</dbReference>
<comment type="caution">
    <text evidence="15">The sequence shown here is derived from an EMBL/GenBank/DDBJ whole genome shotgun (WGS) entry which is preliminary data.</text>
</comment>
<dbReference type="InterPro" id="IPR032240">
    <property type="entry name" value="Cas9_REC"/>
</dbReference>
<dbReference type="InterPro" id="IPR003615">
    <property type="entry name" value="HNH_nuc"/>
</dbReference>
<dbReference type="Pfam" id="PF16595">
    <property type="entry name" value="Cas9_PI"/>
    <property type="match status" value="1"/>
</dbReference>
<dbReference type="PROSITE" id="PS51749">
    <property type="entry name" value="HNH_CAS9"/>
    <property type="match status" value="1"/>
</dbReference>
<dbReference type="Pfam" id="PF16593">
    <property type="entry name" value="Cas9-BH"/>
    <property type="match status" value="1"/>
</dbReference>
<comment type="similarity">
    <text evidence="13">Belongs to the CRISPR-associated Cas9 family.</text>
</comment>
<keyword evidence="5 13" id="KW-0255">Endonuclease</keyword>
<dbReference type="InterPro" id="IPR055228">
    <property type="entry name" value="Cas9_RuvC"/>
</dbReference>
<dbReference type="HAMAP" id="MF_01480">
    <property type="entry name" value="Cas9"/>
    <property type="match status" value="1"/>
</dbReference>
<dbReference type="CDD" id="cd09643">
    <property type="entry name" value="Csn1"/>
    <property type="match status" value="1"/>
</dbReference>
<keyword evidence="3 13" id="KW-0540">Nuclease</keyword>
<feature type="domain" description="HNH Cas9-type" evidence="14">
    <location>
        <begin position="771"/>
        <end position="929"/>
    </location>
</feature>
<keyword evidence="10 13" id="KW-0238">DNA-binding</keyword>
<keyword evidence="9 13" id="KW-0051">Antiviral defense</keyword>
<dbReference type="GO" id="GO:0046872">
    <property type="term" value="F:metal ion binding"/>
    <property type="evidence" value="ECO:0007669"/>
    <property type="project" value="UniProtKB-UniRule"/>
</dbReference>
<dbReference type="InterPro" id="IPR032237">
    <property type="entry name" value="Cas9_PI"/>
</dbReference>
<proteinExistence type="inferred from homology"/>
<keyword evidence="4 13" id="KW-0479">Metal-binding</keyword>
<dbReference type="GO" id="GO:0051607">
    <property type="term" value="P:defense response to virus"/>
    <property type="evidence" value="ECO:0007669"/>
    <property type="project" value="UniProtKB-UniRule"/>
</dbReference>
<dbReference type="GO" id="GO:0016787">
    <property type="term" value="F:hydrolase activity"/>
    <property type="evidence" value="ECO:0007669"/>
    <property type="project" value="UniProtKB-KW"/>
</dbReference>
<keyword evidence="7 13" id="KW-0460">Magnesium</keyword>
<comment type="subunit">
    <text evidence="12 13">Monomer. Binds crRNA and tracrRNA.</text>
</comment>
<comment type="function">
    <text evidence="13">CRISPR (clustered regularly interspaced short palindromic repeat) is an adaptive immune system that provides protection against mobile genetic elements (viruses, transposable elements and conjugative plasmids). CRISPR clusters contain spacers, sequences complementary to antecedent mobile elements, and target invading nucleic acids. CRISPR clusters are transcribed and processed into CRISPR RNA (crRNA). In type II CRISPR systems correct processing of pre-crRNA requires a trans-encoded small RNA (tracrRNA), endogenous ribonuclease 3 (rnc) and this protein. The tracrRNA serves as a guide for ribonuclease 3-aided processing of pre-crRNA. Subsequently Cas9/crRNA/tracrRNA endonucleolytically cleaves linear or circular dsDNA target complementary to the spacer; Cas9 is inactive in the absence of the 2 guide RNAs (gRNA). Cas9 recognizes the protospacer adjacent motif (PAM) in the CRISPR repeat sequences to help distinguish self versus nonself, as targets within the bacterial CRISPR locus do not have PAMs. PAM recognition is also required for catalytic activity.</text>
</comment>
<comment type="cofactor">
    <cofactor evidence="1 13">
        <name>Mg(2+)</name>
        <dbReference type="ChEBI" id="CHEBI:18420"/>
    </cofactor>
</comment>
<evidence type="ECO:0000256" key="3">
    <source>
        <dbReference type="ARBA" id="ARBA00022722"/>
    </source>
</evidence>
<evidence type="ECO:0000256" key="12">
    <source>
        <dbReference type="ARBA" id="ARBA00046380"/>
    </source>
</evidence>
<dbReference type="Proteomes" id="UP000253215">
    <property type="component" value="Unassembled WGS sequence"/>
</dbReference>
<evidence type="ECO:0000256" key="2">
    <source>
        <dbReference type="ARBA" id="ARBA00005244"/>
    </source>
</evidence>
<evidence type="ECO:0000256" key="13">
    <source>
        <dbReference type="HAMAP-Rule" id="MF_01480"/>
    </source>
</evidence>
<dbReference type="EC" id="3.1.-.-" evidence="13"/>
<dbReference type="InterPro" id="IPR036397">
    <property type="entry name" value="RNaseH_sf"/>
</dbReference>
<keyword evidence="8 13" id="KW-0694">RNA-binding</keyword>
<dbReference type="InterPro" id="IPR028629">
    <property type="entry name" value="Cas9"/>
</dbReference>
<feature type="binding site" evidence="13">
    <location>
        <position position="767"/>
    </location>
    <ligand>
        <name>Mg(2+)</name>
        <dbReference type="ChEBI" id="CHEBI:18420"/>
        <label>1</label>
    </ligand>
</feature>
<protein>
    <recommendedName>
        <fullName evidence="13">CRISPR-associated endonuclease Cas9</fullName>
        <ecNumber evidence="13">3.1.-.-</ecNumber>
    </recommendedName>
</protein>
<comment type="similarity">
    <text evidence="2">Belongs to the CRISPR-associated protein Cas9 family. Subtype II-A subfamily.</text>
</comment>
<dbReference type="GO" id="GO:0004519">
    <property type="term" value="F:endonuclease activity"/>
    <property type="evidence" value="ECO:0007669"/>
    <property type="project" value="UniProtKB-UniRule"/>
</dbReference>
<dbReference type="GO" id="GO:0043571">
    <property type="term" value="P:maintenance of CRISPR repeat elements"/>
    <property type="evidence" value="ECO:0007669"/>
    <property type="project" value="UniProtKB-UniRule"/>
</dbReference>
<dbReference type="GO" id="GO:0003723">
    <property type="term" value="F:RNA binding"/>
    <property type="evidence" value="ECO:0007669"/>
    <property type="project" value="UniProtKB-UniRule"/>
</dbReference>
<name>A0A368UD41_9STRE</name>
<dbReference type="EMBL" id="NETH01000035">
    <property type="protein sequence ID" value="RCW16608.1"/>
    <property type="molecule type" value="Genomic_DNA"/>
</dbReference>
<organism evidence="15 16">
    <name type="scientific">Streptococcus gallolyticus</name>
    <dbReference type="NCBI Taxonomy" id="315405"/>
    <lineage>
        <taxon>Bacteria</taxon>
        <taxon>Bacillati</taxon>
        <taxon>Bacillota</taxon>
        <taxon>Bacilli</taxon>
        <taxon>Lactobacillales</taxon>
        <taxon>Streptococcaceae</taxon>
        <taxon>Streptococcus</taxon>
    </lineage>
</organism>
<evidence type="ECO:0000256" key="10">
    <source>
        <dbReference type="ARBA" id="ARBA00023125"/>
    </source>
</evidence>
<evidence type="ECO:0000256" key="8">
    <source>
        <dbReference type="ARBA" id="ARBA00022884"/>
    </source>
</evidence>
<evidence type="ECO:0000256" key="9">
    <source>
        <dbReference type="ARBA" id="ARBA00023118"/>
    </source>
</evidence>
<dbReference type="Gene3D" id="3.30.420.10">
    <property type="entry name" value="Ribonuclease H-like superfamily/Ribonuclease H"/>
    <property type="match status" value="1"/>
</dbReference>
<evidence type="ECO:0000256" key="6">
    <source>
        <dbReference type="ARBA" id="ARBA00022801"/>
    </source>
</evidence>
<evidence type="ECO:0000256" key="4">
    <source>
        <dbReference type="ARBA" id="ARBA00022723"/>
    </source>
</evidence>
<dbReference type="NCBIfam" id="TIGR01865">
    <property type="entry name" value="cas_Csn1"/>
    <property type="match status" value="1"/>
</dbReference>
<feature type="binding site" evidence="13">
    <location>
        <position position="11"/>
    </location>
    <ligand>
        <name>Mg(2+)</name>
        <dbReference type="ChEBI" id="CHEBI:18420"/>
        <label>1</label>
    </ligand>
</feature>
<keyword evidence="6 13" id="KW-0378">Hydrolase</keyword>
<dbReference type="Pfam" id="PF16592">
    <property type="entry name" value="Cas9_REC"/>
    <property type="match status" value="1"/>
</dbReference>
<dbReference type="InterPro" id="IPR032239">
    <property type="entry name" value="Cas9-BH"/>
</dbReference>
<dbReference type="GO" id="GO:0003677">
    <property type="term" value="F:DNA binding"/>
    <property type="evidence" value="ECO:0007669"/>
    <property type="project" value="UniProtKB-UniRule"/>
</dbReference>
<feature type="binding site" evidence="13">
    <location>
        <position position="763"/>
    </location>
    <ligand>
        <name>Mg(2+)</name>
        <dbReference type="ChEBI" id="CHEBI:18420"/>
        <label>1</label>
    </ligand>
</feature>
<evidence type="ECO:0000256" key="5">
    <source>
        <dbReference type="ARBA" id="ARBA00022759"/>
    </source>
</evidence>
<feature type="binding site" evidence="13">
    <location>
        <position position="991"/>
    </location>
    <ligand>
        <name>Mg(2+)</name>
        <dbReference type="ChEBI" id="CHEBI:18420"/>
        <label>2</label>
    </ligand>
</feature>
<evidence type="ECO:0000259" key="14">
    <source>
        <dbReference type="PROSITE" id="PS51749"/>
    </source>
</evidence>
<dbReference type="Pfam" id="PF13395">
    <property type="entry name" value="HNH_4"/>
    <property type="match status" value="1"/>
</dbReference>
<reference evidence="15 16" key="1">
    <citation type="journal article" date="2018" name="Sci. Rep.">
        <title>Network-guided genomic and metagenomic analysis of the faecal microbiota of the critically endangered kakapo.</title>
        <authorList>
            <person name="Waite D.W."/>
            <person name="Dsouza M."/>
            <person name="Sekiguchi Y."/>
            <person name="Hugenholtz P."/>
            <person name="Taylor M.W."/>
        </authorList>
    </citation>
    <scope>NUCLEOTIDE SEQUENCE [LARGE SCALE GENOMIC DNA]</scope>
    <source>
        <strain evidence="15 16">BI02</strain>
    </source>
</reference>
<evidence type="ECO:0000256" key="11">
    <source>
        <dbReference type="ARBA" id="ARBA00023211"/>
    </source>
</evidence>
<evidence type="ECO:0000313" key="15">
    <source>
        <dbReference type="EMBL" id="RCW16608.1"/>
    </source>
</evidence>
<gene>
    <name evidence="13" type="primary">cas9</name>
    <name evidence="15" type="ORF">CAC02_07510</name>
</gene>
<accession>A0A368UD41</accession>
<evidence type="ECO:0000256" key="7">
    <source>
        <dbReference type="ARBA" id="ARBA00022842"/>
    </source>
</evidence>
<sequence>MTKKNYSIGLDIGTNSVGWAVITDDYKVPAKKMKVLGNTDKKYIKKNLLGALLFDSGETAEATRLKRTARRRYTRRKNRLRYLQDIFAEEMTKVDESFFYRLDESFLTTDEKDFERHPIFGNKADEIKYHQEFPTTYHLRKHLADSSEKVDLRLVYLALAHMIKFRGHFLIEGELNAENTDVQKLFTDFVGVYDRTFDDSHLSEITVDAASILTEKISKSRRLENLIKYYPTEKKNTLFGNLIALALGLQPNFKTNFKLSEDAKLQFSKDSYEEDLEELLGKIGDGYADLFTLAKNLYDAILLSGILTVDDNSTKAPLSASMIKRYAEHHEDLEKLKEFIKTNKSELYHDIFKDKNKNGYAGYIENGVKQDEFYKYLKNTLSKIDGSDYFLDKIEREDFLRKQRTFDNGSIPHQIHLQEMHAILRRQGDYYPFLKENQDRIEKILTFRIPYYVGPLARKDSRFAWAEYRSDEKITPWNFDKVIDKEKSAEKFITRMTLNDLYLPEEKVLPKHSHVYETYVVYNELTKIKYVNEQGKESFFDSNMKQEIFDHVFKENRKVTKEKLLNYLNKEFPEYRIKNLIGLDKENKSFNASLGTYHDLKKILDKAFLDDKVNEEVIEDIIKTLTLFEDKDIIHERLQRYSDIFTADQLKKLERRHYTGWGRLSYQLIKGIRNKENNKTILDYLIDDGSANRNFMQLINDDTLPFKQIIQEAQIVGDVDDIETVVHDLPGSPAIKKGILQSVKIVDELVKVMGHKPTHIVIEMARENQTTNRGRSQSQQRLKKLQDSLKELGSNILNKEKPSYVEDKVDNSHLQNDKLFLYYLQNGKDMYTGEALDIDHLSDYDVDHIIPQAFIKDNSIDNRVLTSSAKNRGKSDDVPSLDIVRAREANWIQLYKSGLISKCKLDNLTKAKRGGLTENDKAGFIKRQLVETRQITKHVAQILDARFNTESDENDKVIRDVKIITLKSNLVSQFRKDFEFYKVREINDCHHAHDAYLNAVVGTAILKKYPQLTSEFVYGEYKTYDIRKLIPSSSDKATAKYFFYSNLMNFFKTEIKHADGSVSERHIIETNADGEVAWNKQTDFEKVRKVLSYPQVNIVKKVETQTGGFSKESILPKGDSDKLIPRKTKKVYWDPKKYGGFDSPTVAYSVSVVADIEKGKAKKLKTVKELVGISIMERSFFEEDPVKFLENKGYHNIREDSLIKLPKYSLFEFEGGRRRLLASDRELQKGNEMVLSSDLVKLLYHAQRIDGFNGAEHLKYVSEHKNDFEKVLSRVENFANLYIDVKKNISKIRAVADSMDNFSIEEISNSFINLLTLTALGAPADFSFLGEKIPRKRYTSTKECLTATLIHQSITGLYETRIDLSKLGEE</sequence>
<evidence type="ECO:0000313" key="16">
    <source>
        <dbReference type="Proteomes" id="UP000253215"/>
    </source>
</evidence>
<feature type="active site" description="Proton acceptor for HNH nuclease domain" evidence="13">
    <location>
        <position position="848"/>
    </location>
</feature>
<feature type="binding site" evidence="13">
    <location>
        <position position="11"/>
    </location>
    <ligand>
        <name>Mg(2+)</name>
        <dbReference type="ChEBI" id="CHEBI:18420"/>
        <label>2</label>
    </ligand>
</feature>
<feature type="binding site" evidence="13">
    <location>
        <position position="767"/>
    </location>
    <ligand>
        <name>Mg(2+)</name>
        <dbReference type="ChEBI" id="CHEBI:18420"/>
        <label>2</label>
    </ligand>
</feature>
<evidence type="ECO:0000256" key="1">
    <source>
        <dbReference type="ARBA" id="ARBA00001946"/>
    </source>
</evidence>
<dbReference type="Pfam" id="PF22702">
    <property type="entry name" value="Cas9_RuvC"/>
    <property type="match status" value="1"/>
</dbReference>
<feature type="active site" description="For RuvC-like nuclease domain" evidence="13">
    <location>
        <position position="11"/>
    </location>
</feature>